<dbReference type="AlphaFoldDB" id="A0A2T2Y1I9"/>
<proteinExistence type="predicted"/>
<evidence type="ECO:0000313" key="2">
    <source>
        <dbReference type="Proteomes" id="UP000240892"/>
    </source>
</evidence>
<organism evidence="1 2">
    <name type="scientific">Kluyvera genomosp. 2</name>
    <dbReference type="NCBI Taxonomy" id="2774054"/>
    <lineage>
        <taxon>Bacteria</taxon>
        <taxon>Pseudomonadati</taxon>
        <taxon>Pseudomonadota</taxon>
        <taxon>Gammaproteobacteria</taxon>
        <taxon>Enterobacterales</taxon>
        <taxon>Enterobacteriaceae</taxon>
        <taxon>Kluyvera</taxon>
    </lineage>
</organism>
<name>A0A2T2Y1I9_9ENTR</name>
<accession>A0A2T2Y1I9</accession>
<protein>
    <submittedName>
        <fullName evidence="1">Uncharacterized protein</fullName>
    </submittedName>
</protein>
<keyword evidence="2" id="KW-1185">Reference proteome</keyword>
<evidence type="ECO:0000313" key="1">
    <source>
        <dbReference type="EMBL" id="PSR46409.1"/>
    </source>
</evidence>
<comment type="caution">
    <text evidence="1">The sequence shown here is derived from an EMBL/GenBank/DDBJ whole genome shotgun (WGS) entry which is preliminary data.</text>
</comment>
<dbReference type="EMBL" id="PYHO01000008">
    <property type="protein sequence ID" value="PSR46409.1"/>
    <property type="molecule type" value="Genomic_DNA"/>
</dbReference>
<dbReference type="Proteomes" id="UP000240892">
    <property type="component" value="Unassembled WGS sequence"/>
</dbReference>
<dbReference type="RefSeq" id="WP_106927081.1">
    <property type="nucleotide sequence ID" value="NZ_CABMMU010000008.1"/>
</dbReference>
<sequence>MRFHILAAIVITTASHTAWAKQHADDCLQVVGQAYAFIEQALKEKPELAYSPVRTNETSGMLMEACMDGMTQGHHHDTGKLTMLFENVETESHRLHPSLEQSRFLVNHEAMAQAYLDGYEIGNDGGAR</sequence>
<gene>
    <name evidence="1" type="ORF">C8256_12030</name>
</gene>
<reference evidence="1 2" key="1">
    <citation type="submission" date="2018-03" db="EMBL/GenBank/DDBJ databases">
        <title>First report of an OXA-48+CTX-M-M-producing Kluyvera ascorbata clone recovered from patients admitted in a University Hospital in Madrid, Spain.</title>
        <authorList>
            <person name="Hernandez-Garcia M."/>
            <person name="Leon-Sampedro R."/>
            <person name="Perez-Viso B."/>
            <person name="Morosini M.I."/>
            <person name="Lopez-Fresnena N."/>
            <person name="Coque T.M."/>
            <person name="Bonten M."/>
            <person name="Malhotra-Kumar S."/>
            <person name="Ruiz-Garbajosa P."/>
            <person name="Canton R."/>
        </authorList>
    </citation>
    <scope>NUCLEOTIDE SEQUENCE [LARGE SCALE GENOMIC DNA]</scope>
    <source>
        <strain evidence="1 2">KA2</strain>
    </source>
</reference>